<reference evidence="1 2" key="1">
    <citation type="submission" date="2016-10" db="EMBL/GenBank/DDBJ databases">
        <authorList>
            <person name="de Groot N.N."/>
        </authorList>
    </citation>
    <scope>NUCLEOTIDE SEQUENCE [LARGE SCALE GENOMIC DNA]</scope>
    <source>
        <strain evidence="1 2">CGMCC 4.5739</strain>
    </source>
</reference>
<protein>
    <submittedName>
        <fullName evidence="1">Uncharacterized protein</fullName>
    </submittedName>
</protein>
<sequence>MPAIISITVRIHTADVRGAETVGAVYLGLAGREFRLRKSAAGLARGAEDTFTLGEEADVFDAEFNDPRSPGLDTADLDRFPAYLRLAPAGPGSAWCLEDVTVTVNPGSGSPVVLGNPALEGDGPERRIWLDDYYGTTLHLRRAAPDDGDDDGGGTGRMMVRGTIRADASIAGGSGNFTVSKRGAGRYVIEFGVPFPGVPSGAVSIWGSNWWMADDAHLATVGTARAEIFTSASDGSLADRDFSFVIVG</sequence>
<name>A0A1I1S3S5_9ACTN</name>
<dbReference type="Gene3D" id="2.60.60.20">
    <property type="entry name" value="PLAT/LH2 domain"/>
    <property type="match status" value="1"/>
</dbReference>
<dbReference type="InterPro" id="IPR036392">
    <property type="entry name" value="PLAT/LH2_dom_sf"/>
</dbReference>
<dbReference type="EMBL" id="FOLM01000014">
    <property type="protein sequence ID" value="SFD41002.1"/>
    <property type="molecule type" value="Genomic_DNA"/>
</dbReference>
<dbReference type="SUPFAM" id="SSF49723">
    <property type="entry name" value="Lipase/lipooxygenase domain (PLAT/LH2 domain)"/>
    <property type="match status" value="1"/>
</dbReference>
<organism evidence="1 2">
    <name type="scientific">Streptomyces aidingensis</name>
    <dbReference type="NCBI Taxonomy" id="910347"/>
    <lineage>
        <taxon>Bacteria</taxon>
        <taxon>Bacillati</taxon>
        <taxon>Actinomycetota</taxon>
        <taxon>Actinomycetes</taxon>
        <taxon>Kitasatosporales</taxon>
        <taxon>Streptomycetaceae</taxon>
        <taxon>Streptomyces</taxon>
    </lineage>
</organism>
<dbReference type="AlphaFoldDB" id="A0A1I1S3S5"/>
<keyword evidence="2" id="KW-1185">Reference proteome</keyword>
<dbReference type="RefSeq" id="WP_175541533.1">
    <property type="nucleotide sequence ID" value="NZ_FOLM01000014.1"/>
</dbReference>
<gene>
    <name evidence="1" type="ORF">SAMN05421773_114163</name>
</gene>
<evidence type="ECO:0000313" key="1">
    <source>
        <dbReference type="EMBL" id="SFD41002.1"/>
    </source>
</evidence>
<evidence type="ECO:0000313" key="2">
    <source>
        <dbReference type="Proteomes" id="UP000199207"/>
    </source>
</evidence>
<accession>A0A1I1S3S5</accession>
<dbReference type="Proteomes" id="UP000199207">
    <property type="component" value="Unassembled WGS sequence"/>
</dbReference>
<dbReference type="STRING" id="910347.SAMN05421773_114163"/>
<proteinExistence type="predicted"/>